<dbReference type="PRINTS" id="PR00455">
    <property type="entry name" value="HTHTETR"/>
</dbReference>
<evidence type="ECO:0000256" key="2">
    <source>
        <dbReference type="ARBA" id="ARBA00023125"/>
    </source>
</evidence>
<dbReference type="PANTHER" id="PTHR47506">
    <property type="entry name" value="TRANSCRIPTIONAL REGULATORY PROTEIN"/>
    <property type="match status" value="1"/>
</dbReference>
<evidence type="ECO:0000256" key="3">
    <source>
        <dbReference type="ARBA" id="ARBA00023163"/>
    </source>
</evidence>
<dbReference type="InterPro" id="IPR009057">
    <property type="entry name" value="Homeodomain-like_sf"/>
</dbReference>
<reference evidence="6 7" key="1">
    <citation type="submission" date="2021-01" db="EMBL/GenBank/DDBJ databases">
        <title>Whole genome shotgun sequence of Asanoa siamensis NBRC 107932.</title>
        <authorList>
            <person name="Komaki H."/>
            <person name="Tamura T."/>
        </authorList>
    </citation>
    <scope>NUCLEOTIDE SEQUENCE [LARGE SCALE GENOMIC DNA]</scope>
    <source>
        <strain evidence="6 7">NBRC 107932</strain>
    </source>
</reference>
<proteinExistence type="predicted"/>
<evidence type="ECO:0000256" key="4">
    <source>
        <dbReference type="PROSITE-ProRule" id="PRU00335"/>
    </source>
</evidence>
<dbReference type="Pfam" id="PF00440">
    <property type="entry name" value="TetR_N"/>
    <property type="match status" value="1"/>
</dbReference>
<dbReference type="SUPFAM" id="SSF46689">
    <property type="entry name" value="Homeodomain-like"/>
    <property type="match status" value="1"/>
</dbReference>
<dbReference type="Gene3D" id="1.10.10.60">
    <property type="entry name" value="Homeodomain-like"/>
    <property type="match status" value="1"/>
</dbReference>
<keyword evidence="1" id="KW-0805">Transcription regulation</keyword>
<feature type="DNA-binding region" description="H-T-H motif" evidence="4">
    <location>
        <begin position="29"/>
        <end position="48"/>
    </location>
</feature>
<name>A0ABQ4CY87_9ACTN</name>
<evidence type="ECO:0000256" key="1">
    <source>
        <dbReference type="ARBA" id="ARBA00023015"/>
    </source>
</evidence>
<comment type="caution">
    <text evidence="6">The sequence shown here is derived from an EMBL/GenBank/DDBJ whole genome shotgun (WGS) entry which is preliminary data.</text>
</comment>
<sequence>MGRTREFDADAALAAAMRTFWERGYDGTSLTDLTSATGVGRQSLYLAFGDKQRLYLAALDRYREHFFVPLVEALDASTDVRTALREAILRVSAAFAGLETALLEAAQRGRAAGLVSDDVDLGGWAAMTVATIQGLRVMAAGGTDRKTLVRALDATLAQLRS</sequence>
<feature type="domain" description="HTH tetR-type" evidence="5">
    <location>
        <begin position="6"/>
        <end position="66"/>
    </location>
</feature>
<protein>
    <submittedName>
        <fullName evidence="6">TetR family transcriptional regulator</fullName>
    </submittedName>
</protein>
<accession>A0ABQ4CY87</accession>
<evidence type="ECO:0000259" key="5">
    <source>
        <dbReference type="PROSITE" id="PS50977"/>
    </source>
</evidence>
<dbReference type="Proteomes" id="UP000604117">
    <property type="component" value="Unassembled WGS sequence"/>
</dbReference>
<dbReference type="RefSeq" id="WP_203717143.1">
    <property type="nucleotide sequence ID" value="NZ_BONE01000057.1"/>
</dbReference>
<evidence type="ECO:0000313" key="6">
    <source>
        <dbReference type="EMBL" id="GIF76262.1"/>
    </source>
</evidence>
<keyword evidence="7" id="KW-1185">Reference proteome</keyword>
<dbReference type="PANTHER" id="PTHR47506:SF1">
    <property type="entry name" value="HTH-TYPE TRANSCRIPTIONAL REGULATOR YJDC"/>
    <property type="match status" value="1"/>
</dbReference>
<dbReference type="PROSITE" id="PS50977">
    <property type="entry name" value="HTH_TETR_2"/>
    <property type="match status" value="1"/>
</dbReference>
<gene>
    <name evidence="6" type="ORF">Asi02nite_57800</name>
</gene>
<dbReference type="InterPro" id="IPR036271">
    <property type="entry name" value="Tet_transcr_reg_TetR-rel_C_sf"/>
</dbReference>
<dbReference type="Gene3D" id="1.10.357.10">
    <property type="entry name" value="Tetracycline Repressor, domain 2"/>
    <property type="match status" value="1"/>
</dbReference>
<keyword evidence="3" id="KW-0804">Transcription</keyword>
<evidence type="ECO:0000313" key="7">
    <source>
        <dbReference type="Proteomes" id="UP000604117"/>
    </source>
</evidence>
<dbReference type="InterPro" id="IPR001647">
    <property type="entry name" value="HTH_TetR"/>
</dbReference>
<keyword evidence="2 4" id="KW-0238">DNA-binding</keyword>
<dbReference type="SUPFAM" id="SSF48498">
    <property type="entry name" value="Tetracyclin repressor-like, C-terminal domain"/>
    <property type="match status" value="1"/>
</dbReference>
<dbReference type="EMBL" id="BONE01000057">
    <property type="protein sequence ID" value="GIF76262.1"/>
    <property type="molecule type" value="Genomic_DNA"/>
</dbReference>
<organism evidence="6 7">
    <name type="scientific">Asanoa siamensis</name>
    <dbReference type="NCBI Taxonomy" id="926357"/>
    <lineage>
        <taxon>Bacteria</taxon>
        <taxon>Bacillati</taxon>
        <taxon>Actinomycetota</taxon>
        <taxon>Actinomycetes</taxon>
        <taxon>Micromonosporales</taxon>
        <taxon>Micromonosporaceae</taxon>
        <taxon>Asanoa</taxon>
    </lineage>
</organism>